<reference evidence="5 6" key="1">
    <citation type="submission" date="2017-12" db="EMBL/GenBank/DDBJ databases">
        <title>Isolation and characterization of an aerobic denitrifying Pseudomonas monteilii CY06 from aquaculture ponds.</title>
        <authorList>
            <person name="Ma Q."/>
            <person name="Cai Y."/>
            <person name="He Z."/>
        </authorList>
    </citation>
    <scope>NUCLEOTIDE SEQUENCE [LARGE SCALE GENOMIC DNA]</scope>
    <source>
        <strain evidence="5 6">CY06</strain>
    </source>
</reference>
<organism evidence="5 6">
    <name type="scientific">Pseudomonas monteilii</name>
    <dbReference type="NCBI Taxonomy" id="76759"/>
    <lineage>
        <taxon>Bacteria</taxon>
        <taxon>Pseudomonadati</taxon>
        <taxon>Pseudomonadota</taxon>
        <taxon>Gammaproteobacteria</taxon>
        <taxon>Pseudomonadales</taxon>
        <taxon>Pseudomonadaceae</taxon>
        <taxon>Pseudomonas</taxon>
    </lineage>
</organism>
<evidence type="ECO:0000313" key="5">
    <source>
        <dbReference type="EMBL" id="PKI19615.1"/>
    </source>
</evidence>
<dbReference type="InterPro" id="IPR002820">
    <property type="entry name" value="Mopterin_CF_biosynth-C_dom"/>
</dbReference>
<evidence type="ECO:0000256" key="2">
    <source>
        <dbReference type="ARBA" id="ARBA00023150"/>
    </source>
</evidence>
<sequence length="49" mass="5394">MEALTAAGVATLTLYDMCKALDWGMKIDWVRLLKKSSSRSSLYQSGEPA</sequence>
<evidence type="ECO:0000256" key="1">
    <source>
        <dbReference type="ARBA" id="ARBA00005046"/>
    </source>
</evidence>
<comment type="function">
    <text evidence="3">Catalyzes the conversion of (8S)-3',8-cyclo-7,8-dihydroguanosine 5'-triphosphate to cyclic pyranopterin monophosphate (cPMP).</text>
</comment>
<evidence type="ECO:0000313" key="6">
    <source>
        <dbReference type="Proteomes" id="UP000233399"/>
    </source>
</evidence>
<keyword evidence="2" id="KW-0501">Molybdenum cofactor biosynthesis</keyword>
<evidence type="ECO:0000256" key="3">
    <source>
        <dbReference type="ARBA" id="ARBA00055087"/>
    </source>
</evidence>
<dbReference type="Proteomes" id="UP000233399">
    <property type="component" value="Unassembled WGS sequence"/>
</dbReference>
<dbReference type="Pfam" id="PF01967">
    <property type="entry name" value="MoaC"/>
    <property type="match status" value="1"/>
</dbReference>
<dbReference type="AlphaFoldDB" id="A0A2N1IMY2"/>
<evidence type="ECO:0000259" key="4">
    <source>
        <dbReference type="Pfam" id="PF01967"/>
    </source>
</evidence>
<dbReference type="InterPro" id="IPR036522">
    <property type="entry name" value="MoaC_sf"/>
</dbReference>
<proteinExistence type="predicted"/>
<dbReference type="EMBL" id="PJCG01000052">
    <property type="protein sequence ID" value="PKI19615.1"/>
    <property type="molecule type" value="Genomic_DNA"/>
</dbReference>
<dbReference type="Gene3D" id="3.30.70.640">
    <property type="entry name" value="Molybdopterin cofactor biosynthesis C (MoaC) domain"/>
    <property type="match status" value="1"/>
</dbReference>
<accession>A0A2N1IMY2</accession>
<comment type="caution">
    <text evidence="5">The sequence shown here is derived from an EMBL/GenBank/DDBJ whole genome shotgun (WGS) entry which is preliminary data.</text>
</comment>
<name>A0A2N1IMY2_9PSED</name>
<dbReference type="SUPFAM" id="SSF55040">
    <property type="entry name" value="Molybdenum cofactor biosynthesis protein C, MoaC"/>
    <property type="match status" value="1"/>
</dbReference>
<dbReference type="UniPathway" id="UPA00344"/>
<comment type="pathway">
    <text evidence="1">Cofactor biosynthesis; molybdopterin biosynthesis.</text>
</comment>
<gene>
    <name evidence="5" type="ORF">CXB65_21380</name>
</gene>
<dbReference type="RefSeq" id="WP_101196563.1">
    <property type="nucleotide sequence ID" value="NZ_PJCG01000052.1"/>
</dbReference>
<dbReference type="GO" id="GO:0006777">
    <property type="term" value="P:Mo-molybdopterin cofactor biosynthetic process"/>
    <property type="evidence" value="ECO:0007669"/>
    <property type="project" value="UniProtKB-KW"/>
</dbReference>
<feature type="domain" description="Molybdopterin cofactor biosynthesis C (MoaC)" evidence="4">
    <location>
        <begin position="1"/>
        <end position="36"/>
    </location>
</feature>
<protein>
    <recommendedName>
        <fullName evidence="4">Molybdopterin cofactor biosynthesis C (MoaC) domain-containing protein</fullName>
    </recommendedName>
</protein>